<dbReference type="SUPFAM" id="SSF52540">
    <property type="entry name" value="P-loop containing nucleoside triphosphate hydrolases"/>
    <property type="match status" value="1"/>
</dbReference>
<dbReference type="PANTHER" id="PTHR42781">
    <property type="entry name" value="SPERMIDINE/PUTRESCINE IMPORT ATP-BINDING PROTEIN POTA"/>
    <property type="match status" value="1"/>
</dbReference>
<dbReference type="CDD" id="cd03259">
    <property type="entry name" value="ABC_Carb_Solutes_like"/>
    <property type="match status" value="1"/>
</dbReference>
<name>A0A4R6Y844_9BURK</name>
<keyword evidence="1" id="KW-0813">Transport</keyword>
<keyword evidence="7" id="KW-0408">Iron</keyword>
<evidence type="ECO:0000259" key="10">
    <source>
        <dbReference type="PROSITE" id="PS50893"/>
    </source>
</evidence>
<keyword evidence="5" id="KW-0547">Nucleotide-binding</keyword>
<keyword evidence="12" id="KW-1185">Reference proteome</keyword>
<dbReference type="Pfam" id="PF00005">
    <property type="entry name" value="ABC_tran"/>
    <property type="match status" value="1"/>
</dbReference>
<keyword evidence="2" id="KW-1003">Cell membrane</keyword>
<dbReference type="SUPFAM" id="SSF50331">
    <property type="entry name" value="MOP-like"/>
    <property type="match status" value="1"/>
</dbReference>
<evidence type="ECO:0000256" key="8">
    <source>
        <dbReference type="ARBA" id="ARBA00023065"/>
    </source>
</evidence>
<keyword evidence="6 11" id="KW-0067">ATP-binding</keyword>
<evidence type="ECO:0000256" key="2">
    <source>
        <dbReference type="ARBA" id="ARBA00022475"/>
    </source>
</evidence>
<dbReference type="Gene3D" id="3.40.50.300">
    <property type="entry name" value="P-loop containing nucleotide triphosphate hydrolases"/>
    <property type="match status" value="1"/>
</dbReference>
<dbReference type="InterPro" id="IPR050093">
    <property type="entry name" value="ABC_SmlMolc_Importer"/>
</dbReference>
<dbReference type="FunFam" id="3.40.50.300:FF:000425">
    <property type="entry name" value="Probable ABC transporter, ATP-binding subunit"/>
    <property type="match status" value="1"/>
</dbReference>
<accession>A0A4R6Y844</accession>
<evidence type="ECO:0000256" key="3">
    <source>
        <dbReference type="ARBA" id="ARBA00022496"/>
    </source>
</evidence>
<evidence type="ECO:0000256" key="9">
    <source>
        <dbReference type="ARBA" id="ARBA00023136"/>
    </source>
</evidence>
<dbReference type="InterPro" id="IPR008995">
    <property type="entry name" value="Mo/tungstate-bd_C_term_dom"/>
</dbReference>
<keyword evidence="3" id="KW-0410">Iron transport</keyword>
<dbReference type="Pfam" id="PF08402">
    <property type="entry name" value="TOBE_2"/>
    <property type="match status" value="1"/>
</dbReference>
<dbReference type="GO" id="GO:0015697">
    <property type="term" value="P:quaternary ammonium group transport"/>
    <property type="evidence" value="ECO:0007669"/>
    <property type="project" value="UniProtKB-ARBA"/>
</dbReference>
<dbReference type="InterPro" id="IPR013611">
    <property type="entry name" value="Transp-assoc_OB_typ2"/>
</dbReference>
<evidence type="ECO:0000313" key="12">
    <source>
        <dbReference type="Proteomes" id="UP000294480"/>
    </source>
</evidence>
<dbReference type="PROSITE" id="PS50893">
    <property type="entry name" value="ABC_TRANSPORTER_2"/>
    <property type="match status" value="1"/>
</dbReference>
<comment type="caution">
    <text evidence="11">The sequence shown here is derived from an EMBL/GenBank/DDBJ whole genome shotgun (WGS) entry which is preliminary data.</text>
</comment>
<feature type="domain" description="ABC transporter" evidence="10">
    <location>
        <begin position="3"/>
        <end position="235"/>
    </location>
</feature>
<evidence type="ECO:0000256" key="7">
    <source>
        <dbReference type="ARBA" id="ARBA00023004"/>
    </source>
</evidence>
<dbReference type="PROSITE" id="PS00211">
    <property type="entry name" value="ABC_TRANSPORTER_1"/>
    <property type="match status" value="1"/>
</dbReference>
<dbReference type="GO" id="GO:0043190">
    <property type="term" value="C:ATP-binding cassette (ABC) transporter complex"/>
    <property type="evidence" value="ECO:0007669"/>
    <property type="project" value="InterPro"/>
</dbReference>
<dbReference type="OrthoDB" id="5298774at2"/>
<dbReference type="GO" id="GO:0016887">
    <property type="term" value="F:ATP hydrolysis activity"/>
    <property type="evidence" value="ECO:0007669"/>
    <property type="project" value="InterPro"/>
</dbReference>
<dbReference type="InterPro" id="IPR017871">
    <property type="entry name" value="ABC_transporter-like_CS"/>
</dbReference>
<reference evidence="11 12" key="1">
    <citation type="submission" date="2019-03" db="EMBL/GenBank/DDBJ databases">
        <title>Genomic Encyclopedia of Type Strains, Phase IV (KMG-IV): sequencing the most valuable type-strain genomes for metagenomic binning, comparative biology and taxonomic classification.</title>
        <authorList>
            <person name="Goeker M."/>
        </authorList>
    </citation>
    <scope>NUCLEOTIDE SEQUENCE [LARGE SCALE GENOMIC DNA]</scope>
    <source>
        <strain evidence="11 12">DSM 102852</strain>
    </source>
</reference>
<keyword evidence="8" id="KW-0406">Ion transport</keyword>
<dbReference type="AlphaFoldDB" id="A0A4R6Y844"/>
<dbReference type="PANTHER" id="PTHR42781:SF4">
    <property type="entry name" value="SPERMIDINE_PUTRESCINE IMPORT ATP-BINDING PROTEIN POTA"/>
    <property type="match status" value="1"/>
</dbReference>
<dbReference type="SMART" id="SM00382">
    <property type="entry name" value="AAA"/>
    <property type="match status" value="1"/>
</dbReference>
<evidence type="ECO:0000256" key="6">
    <source>
        <dbReference type="ARBA" id="ARBA00022840"/>
    </source>
</evidence>
<gene>
    <name evidence="11" type="ORF">DFR44_10972</name>
</gene>
<sequence>MDLKVSHIKHSYGHKNVLTDLSFELNAGEIACLLGGSGSGKSTVLRTIAGFERIQSGQISMSGQVLSAAHVHMPAHERQIGMVFQDHALFPHLTVADNIGFGLFKWAKKTREARVQQLLTLIHLEGYDKLFPHELSGGQQQRVALARSLAPRPKLLLLDEPFSSLDVELRERLAREVRDILKSEGVTAIMVTHDQNEAFAVADMVGVMHQGRIEQWDSPYVLYHKPSTRYVADFIGQGVFVRGVVTGKQRICLEWGEFAVPALHMMQEGDVLDVLIRPDDLIHDDKVTSTAVVTSKVFRGTDFMYTLKMPSGQEVLAQVPSHHCHEIGETIGLYLDLEHWNFFPRDKNQ</sequence>
<evidence type="ECO:0000256" key="4">
    <source>
        <dbReference type="ARBA" id="ARBA00022519"/>
    </source>
</evidence>
<keyword evidence="4" id="KW-0997">Cell inner membrane</keyword>
<proteinExistence type="predicted"/>
<dbReference type="InterPro" id="IPR003439">
    <property type="entry name" value="ABC_transporter-like_ATP-bd"/>
</dbReference>
<dbReference type="Proteomes" id="UP000294480">
    <property type="component" value="Unassembled WGS sequence"/>
</dbReference>
<dbReference type="InterPro" id="IPR027417">
    <property type="entry name" value="P-loop_NTPase"/>
</dbReference>
<dbReference type="GO" id="GO:0015408">
    <property type="term" value="F:ABC-type ferric iron transporter activity"/>
    <property type="evidence" value="ECO:0007669"/>
    <property type="project" value="InterPro"/>
</dbReference>
<evidence type="ECO:0000256" key="5">
    <source>
        <dbReference type="ARBA" id="ARBA00022741"/>
    </source>
</evidence>
<keyword evidence="9" id="KW-0472">Membrane</keyword>
<dbReference type="InterPro" id="IPR003593">
    <property type="entry name" value="AAA+_ATPase"/>
</dbReference>
<evidence type="ECO:0000256" key="1">
    <source>
        <dbReference type="ARBA" id="ARBA00022448"/>
    </source>
</evidence>
<organism evidence="11 12">
    <name type="scientific">Hydromonas duriensis</name>
    <dbReference type="NCBI Taxonomy" id="1527608"/>
    <lineage>
        <taxon>Bacteria</taxon>
        <taxon>Pseudomonadati</taxon>
        <taxon>Pseudomonadota</taxon>
        <taxon>Betaproteobacteria</taxon>
        <taxon>Burkholderiales</taxon>
        <taxon>Burkholderiaceae</taxon>
        <taxon>Hydromonas</taxon>
    </lineage>
</organism>
<dbReference type="RefSeq" id="WP_133619975.1">
    <property type="nucleotide sequence ID" value="NZ_SNZE01000009.1"/>
</dbReference>
<dbReference type="EMBL" id="SNZE01000009">
    <property type="protein sequence ID" value="TDR31555.1"/>
    <property type="molecule type" value="Genomic_DNA"/>
</dbReference>
<protein>
    <submittedName>
        <fullName evidence="11">Iron(III) transport system ATP-binding protein</fullName>
    </submittedName>
</protein>
<dbReference type="InterPro" id="IPR015853">
    <property type="entry name" value="ABC_transpr_FbpC"/>
</dbReference>
<evidence type="ECO:0000313" key="11">
    <source>
        <dbReference type="EMBL" id="TDR31555.1"/>
    </source>
</evidence>
<dbReference type="GO" id="GO:0005524">
    <property type="term" value="F:ATP binding"/>
    <property type="evidence" value="ECO:0007669"/>
    <property type="project" value="UniProtKB-KW"/>
</dbReference>